<evidence type="ECO:0000313" key="1">
    <source>
        <dbReference type="EMBL" id="TNN05598.1"/>
    </source>
</evidence>
<name>A0A4Z2CN44_SCHJA</name>
<evidence type="ECO:0000313" key="2">
    <source>
        <dbReference type="Proteomes" id="UP000311919"/>
    </source>
</evidence>
<keyword evidence="2" id="KW-1185">Reference proteome</keyword>
<reference evidence="1 2" key="1">
    <citation type="submission" date="2019-03" db="EMBL/GenBank/DDBJ databases">
        <title>An improved genome assembly of the fluke Schistosoma japonicum.</title>
        <authorList>
            <person name="Hu W."/>
            <person name="Luo F."/>
            <person name="Yin M."/>
            <person name="Mo X."/>
            <person name="Sun C."/>
            <person name="Wu Q."/>
            <person name="Zhu B."/>
            <person name="Xiang M."/>
            <person name="Wang J."/>
            <person name="Wang Y."/>
            <person name="Zhang T."/>
            <person name="Xu B."/>
            <person name="Zheng H."/>
            <person name="Feng Z."/>
        </authorList>
    </citation>
    <scope>NUCLEOTIDE SEQUENCE [LARGE SCALE GENOMIC DNA]</scope>
    <source>
        <strain evidence="1">HuSjv2</strain>
        <tissue evidence="1">Worms</tissue>
    </source>
</reference>
<accession>A0A4Z2CN44</accession>
<dbReference type="Proteomes" id="UP000311919">
    <property type="component" value="Unassembled WGS sequence"/>
</dbReference>
<dbReference type="OrthoDB" id="189770at2759"/>
<dbReference type="AlphaFoldDB" id="A0A4Z2CN44"/>
<dbReference type="PANTHER" id="PTHR28348:SF1">
    <property type="entry name" value="UPF0193 PROTEIN EVG1"/>
    <property type="match status" value="1"/>
</dbReference>
<organism evidence="1 2">
    <name type="scientific">Schistosoma japonicum</name>
    <name type="common">Blood fluke</name>
    <dbReference type="NCBI Taxonomy" id="6182"/>
    <lineage>
        <taxon>Eukaryota</taxon>
        <taxon>Metazoa</taxon>
        <taxon>Spiralia</taxon>
        <taxon>Lophotrochozoa</taxon>
        <taxon>Platyhelminthes</taxon>
        <taxon>Trematoda</taxon>
        <taxon>Digenea</taxon>
        <taxon>Strigeidida</taxon>
        <taxon>Schistosomatoidea</taxon>
        <taxon>Schistosomatidae</taxon>
        <taxon>Schistosoma</taxon>
    </lineage>
</organism>
<dbReference type="InterPro" id="IPR007914">
    <property type="entry name" value="UPF0193"/>
</dbReference>
<dbReference type="PANTHER" id="PTHR28348">
    <property type="entry name" value="UPF0193 PROTEIN EVG1"/>
    <property type="match status" value="1"/>
</dbReference>
<protein>
    <submittedName>
        <fullName evidence="1">UPF0193 protein EVG1 isoform 1</fullName>
    </submittedName>
</protein>
<dbReference type="EMBL" id="SKCS01000516">
    <property type="protein sequence ID" value="TNN05598.1"/>
    <property type="molecule type" value="Genomic_DNA"/>
</dbReference>
<gene>
    <name evidence="1" type="ORF">EWB00_009139</name>
</gene>
<proteinExistence type="predicted"/>
<dbReference type="Pfam" id="PF05250">
    <property type="entry name" value="UPF0193"/>
    <property type="match status" value="1"/>
</dbReference>
<dbReference type="STRING" id="6182.A0A4Z2CN44"/>
<comment type="caution">
    <text evidence="1">The sequence shown here is derived from an EMBL/GenBank/DDBJ whole genome shotgun (WGS) entry which is preliminary data.</text>
</comment>
<sequence>MSNGGFWNTHKVNYSDETKKILNDLVNESKLANFYRHSISEAIKNGESLNPDGILISSVGKRPLLDQKAKRTKRLKRPQRRTRSLIELSGAYDPVPYRPSPNALNTGASEKLRLAHLMTYGEEPTWKSLKNDQIKDGRLEYLSRRILKYPKVDDNDCYDDQKKIESSNKDRFEELIDEINERREFLAQMESFGRAKEYRTPIETEISQLIREMEMIDIKRTKQMYQDVTSN</sequence>